<dbReference type="Pfam" id="PF00092">
    <property type="entry name" value="VWA"/>
    <property type="match status" value="1"/>
</dbReference>
<dbReference type="SMART" id="SM00327">
    <property type="entry name" value="VWA"/>
    <property type="match status" value="1"/>
</dbReference>
<keyword evidence="1" id="KW-0732">Signal</keyword>
<dbReference type="Pfam" id="PF12034">
    <property type="entry name" value="YfbK_C"/>
    <property type="match status" value="1"/>
</dbReference>
<gene>
    <name evidence="3" type="ORF">N7548_03575</name>
</gene>
<evidence type="ECO:0000313" key="4">
    <source>
        <dbReference type="Proteomes" id="UP001177160"/>
    </source>
</evidence>
<dbReference type="InterPro" id="IPR051266">
    <property type="entry name" value="CLCR"/>
</dbReference>
<accession>A0ABT2YBM8</accession>
<evidence type="ECO:0000259" key="2">
    <source>
        <dbReference type="PROSITE" id="PS50234"/>
    </source>
</evidence>
<feature type="signal peptide" evidence="1">
    <location>
        <begin position="1"/>
        <end position="21"/>
    </location>
</feature>
<dbReference type="InterPro" id="IPR022156">
    <property type="entry name" value="Uncharacterised_YfbK_N"/>
</dbReference>
<feature type="chain" id="PRO_5046781672" evidence="1">
    <location>
        <begin position="22"/>
        <end position="503"/>
    </location>
</feature>
<dbReference type="Proteomes" id="UP001177160">
    <property type="component" value="Unassembled WGS sequence"/>
</dbReference>
<sequence>MKKALLGVLIALLFTLSGCGAYGPYEDYPSYQNGETYSEITENPFIRTMDMPVSTFSVDVDTASYSNIRRMIQDGYLPEKDAVRIEEMVNYFQYDIAGTTENEKIHIHSEYSYAPWAPEHGLLMVGLKTQDIEYNTSLPMNLVFLIDVSGSMYSSDKLPLLKQSLGILVENLRPTDRISIVTYAGSAKIALEGGDATEQADILSVIQGLEAGGSTAGASGISLAYEVASRNFIDGGNNRIILATDGDFNVGMNSVSDLEDFIESKKATGVFFSVLGFGTGNIRDDIMESLADHGNGVYYYIDSIKEAEKVFIHQLGGSMIMVAKDVKLQIEFNPVLVKGYRLIGYENRVLDYDDFQNDFKDAGDMGAGHVVIAFYEIIHADSDETIPSLTFDPVEVLKYTGENHLDELLTLSIRYKEPTDDTSMLIEKIILGSTYTDTYSTEFGFASAVVEFGLLLRNSIYKSNASYTAVIERATLALDFDPHDYRSEFIELVMAAKNLSYKD</sequence>
<dbReference type="InterPro" id="IPR002035">
    <property type="entry name" value="VWF_A"/>
</dbReference>
<comment type="caution">
    <text evidence="3">The sequence shown here is derived from an EMBL/GenBank/DDBJ whole genome shotgun (WGS) entry which is preliminary data.</text>
</comment>
<dbReference type="InterPro" id="IPR021908">
    <property type="entry name" value="YfbK_C"/>
</dbReference>
<dbReference type="CDD" id="cd01465">
    <property type="entry name" value="vWA_subgroup"/>
    <property type="match status" value="1"/>
</dbReference>
<dbReference type="PANTHER" id="PTHR10579">
    <property type="entry name" value="CALCIUM-ACTIVATED CHLORIDE CHANNEL REGULATOR"/>
    <property type="match status" value="1"/>
</dbReference>
<dbReference type="SUPFAM" id="SSF53300">
    <property type="entry name" value="vWA-like"/>
    <property type="match status" value="1"/>
</dbReference>
<organism evidence="3 4">
    <name type="scientific">Paracholeplasma manati</name>
    <dbReference type="NCBI Taxonomy" id="591373"/>
    <lineage>
        <taxon>Bacteria</taxon>
        <taxon>Bacillati</taxon>
        <taxon>Mycoplasmatota</taxon>
        <taxon>Mollicutes</taxon>
        <taxon>Acholeplasmatales</taxon>
        <taxon>Acholeplasmataceae</taxon>
        <taxon>Paracholeplasma</taxon>
    </lineage>
</organism>
<dbReference type="PANTHER" id="PTHR10579:SF43">
    <property type="entry name" value="ZINC FINGER (C3HC4-TYPE RING FINGER) FAMILY PROTEIN"/>
    <property type="match status" value="1"/>
</dbReference>
<dbReference type="RefSeq" id="WP_263608056.1">
    <property type="nucleotide sequence ID" value="NZ_JAOVQM010000002.1"/>
</dbReference>
<evidence type="ECO:0000256" key="1">
    <source>
        <dbReference type="SAM" id="SignalP"/>
    </source>
</evidence>
<dbReference type="InterPro" id="IPR036465">
    <property type="entry name" value="vWFA_dom_sf"/>
</dbReference>
<dbReference type="PROSITE" id="PS51257">
    <property type="entry name" value="PROKAR_LIPOPROTEIN"/>
    <property type="match status" value="1"/>
</dbReference>
<name>A0ABT2YBM8_9MOLU</name>
<keyword evidence="4" id="KW-1185">Reference proteome</keyword>
<dbReference type="Pfam" id="PF12450">
    <property type="entry name" value="vWF_A"/>
    <property type="match status" value="1"/>
</dbReference>
<proteinExistence type="predicted"/>
<reference evidence="3" key="1">
    <citation type="submission" date="2022-09" db="EMBL/GenBank/DDBJ databases">
        <title>Novel Mycoplasma species identified in domestic and wild animals.</title>
        <authorList>
            <person name="Volokhov D.V."/>
            <person name="Furtak V.A."/>
            <person name="Zagorodnyaya T.A."/>
        </authorList>
    </citation>
    <scope>NUCLEOTIDE SEQUENCE</scope>
    <source>
        <strain evidence="3">Oakley</strain>
    </source>
</reference>
<feature type="domain" description="VWFA" evidence="2">
    <location>
        <begin position="141"/>
        <end position="315"/>
    </location>
</feature>
<evidence type="ECO:0000313" key="3">
    <source>
        <dbReference type="EMBL" id="MCV2231903.1"/>
    </source>
</evidence>
<dbReference type="EMBL" id="JAOVQM010000002">
    <property type="protein sequence ID" value="MCV2231903.1"/>
    <property type="molecule type" value="Genomic_DNA"/>
</dbReference>
<dbReference type="Gene3D" id="3.40.50.410">
    <property type="entry name" value="von Willebrand factor, type A domain"/>
    <property type="match status" value="1"/>
</dbReference>
<protein>
    <submittedName>
        <fullName evidence="3">VWA domain-containing protein</fullName>
    </submittedName>
</protein>
<dbReference type="PROSITE" id="PS50234">
    <property type="entry name" value="VWFA"/>
    <property type="match status" value="1"/>
</dbReference>